<comment type="caution">
    <text evidence="2">The sequence shown here is derived from an EMBL/GenBank/DDBJ whole genome shotgun (WGS) entry which is preliminary data.</text>
</comment>
<evidence type="ECO:0000313" key="3">
    <source>
        <dbReference type="Proteomes" id="UP001177670"/>
    </source>
</evidence>
<accession>A0AA40G6R4</accession>
<gene>
    <name evidence="2" type="ORF">K0M31_015893</name>
</gene>
<organism evidence="2 3">
    <name type="scientific">Melipona bicolor</name>
    <dbReference type="NCBI Taxonomy" id="60889"/>
    <lineage>
        <taxon>Eukaryota</taxon>
        <taxon>Metazoa</taxon>
        <taxon>Ecdysozoa</taxon>
        <taxon>Arthropoda</taxon>
        <taxon>Hexapoda</taxon>
        <taxon>Insecta</taxon>
        <taxon>Pterygota</taxon>
        <taxon>Neoptera</taxon>
        <taxon>Endopterygota</taxon>
        <taxon>Hymenoptera</taxon>
        <taxon>Apocrita</taxon>
        <taxon>Aculeata</taxon>
        <taxon>Apoidea</taxon>
        <taxon>Anthophila</taxon>
        <taxon>Apidae</taxon>
        <taxon>Melipona</taxon>
    </lineage>
</organism>
<proteinExistence type="predicted"/>
<feature type="compositionally biased region" description="Basic and acidic residues" evidence="1">
    <location>
        <begin position="78"/>
        <end position="89"/>
    </location>
</feature>
<feature type="compositionally biased region" description="Low complexity" evidence="1">
    <location>
        <begin position="66"/>
        <end position="77"/>
    </location>
</feature>
<keyword evidence="3" id="KW-1185">Reference proteome</keyword>
<protein>
    <submittedName>
        <fullName evidence="2">Uncharacterized protein</fullName>
    </submittedName>
</protein>
<evidence type="ECO:0000256" key="1">
    <source>
        <dbReference type="SAM" id="MobiDB-lite"/>
    </source>
</evidence>
<reference evidence="2" key="1">
    <citation type="submission" date="2021-10" db="EMBL/GenBank/DDBJ databases">
        <title>Melipona bicolor Genome sequencing and assembly.</title>
        <authorList>
            <person name="Araujo N.S."/>
            <person name="Arias M.C."/>
        </authorList>
    </citation>
    <scope>NUCLEOTIDE SEQUENCE</scope>
    <source>
        <strain evidence="2">USP_2M_L1-L4_2017</strain>
        <tissue evidence="2">Whole body</tissue>
    </source>
</reference>
<feature type="compositionally biased region" description="Basic residues" evidence="1">
    <location>
        <begin position="38"/>
        <end position="50"/>
    </location>
</feature>
<dbReference type="Proteomes" id="UP001177670">
    <property type="component" value="Unassembled WGS sequence"/>
</dbReference>
<dbReference type="AlphaFoldDB" id="A0AA40G6R4"/>
<sequence>MKFKEAAVQPRFRDLSAVGSGTVAISNLEDGSSQGVTVKKKALHPARKQKVLLSVSSRQENKESSAAPAKKAPPVLDAKPEHRSLPSPF</sequence>
<dbReference type="EMBL" id="JAHYIQ010000005">
    <property type="protein sequence ID" value="KAK1131733.1"/>
    <property type="molecule type" value="Genomic_DNA"/>
</dbReference>
<name>A0AA40G6R4_9HYME</name>
<evidence type="ECO:0000313" key="2">
    <source>
        <dbReference type="EMBL" id="KAK1131733.1"/>
    </source>
</evidence>
<feature type="region of interest" description="Disordered" evidence="1">
    <location>
        <begin position="33"/>
        <end position="89"/>
    </location>
</feature>